<dbReference type="SUPFAM" id="SSF51735">
    <property type="entry name" value="NAD(P)-binding Rossmann-fold domains"/>
    <property type="match status" value="1"/>
</dbReference>
<gene>
    <name evidence="4" type="ORF">VFPBJ_09679</name>
</gene>
<evidence type="ECO:0000256" key="3">
    <source>
        <dbReference type="SAM" id="MobiDB-lite"/>
    </source>
</evidence>
<feature type="compositionally biased region" description="Acidic residues" evidence="3">
    <location>
        <begin position="74"/>
        <end position="83"/>
    </location>
</feature>
<reference evidence="4 5" key="1">
    <citation type="submission" date="2016-01" db="EMBL/GenBank/DDBJ databases">
        <title>Biosynthesis of antibiotic leucinostatins and their inhibition on Phytophthora in bio-control Purpureocillium lilacinum.</title>
        <authorList>
            <person name="Wang G."/>
            <person name="Liu Z."/>
            <person name="Lin R."/>
            <person name="Li E."/>
            <person name="Mao Z."/>
            <person name="Ling J."/>
            <person name="Yin W."/>
            <person name="Xie B."/>
        </authorList>
    </citation>
    <scope>NUCLEOTIDE SEQUENCE [LARGE SCALE GENOMIC DNA]</scope>
    <source>
        <strain evidence="4">PLBJ-1</strain>
    </source>
</reference>
<accession>A0A179GD12</accession>
<feature type="region of interest" description="Disordered" evidence="3">
    <location>
        <begin position="70"/>
        <end position="91"/>
    </location>
</feature>
<organism evidence="4 5">
    <name type="scientific">Purpureocillium lilacinum</name>
    <name type="common">Paecilomyces lilacinus</name>
    <dbReference type="NCBI Taxonomy" id="33203"/>
    <lineage>
        <taxon>Eukaryota</taxon>
        <taxon>Fungi</taxon>
        <taxon>Dikarya</taxon>
        <taxon>Ascomycota</taxon>
        <taxon>Pezizomycotina</taxon>
        <taxon>Sordariomycetes</taxon>
        <taxon>Hypocreomycetidae</taxon>
        <taxon>Hypocreales</taxon>
        <taxon>Ophiocordycipitaceae</taxon>
        <taxon>Purpureocillium</taxon>
    </lineage>
</organism>
<proteinExistence type="inferred from homology"/>
<dbReference type="AlphaFoldDB" id="A0A179GD12"/>
<dbReference type="GO" id="GO:0016491">
    <property type="term" value="F:oxidoreductase activity"/>
    <property type="evidence" value="ECO:0007669"/>
    <property type="project" value="UniProtKB-KW"/>
</dbReference>
<evidence type="ECO:0000313" key="4">
    <source>
        <dbReference type="EMBL" id="OAQ75706.1"/>
    </source>
</evidence>
<evidence type="ECO:0000313" key="5">
    <source>
        <dbReference type="Proteomes" id="UP000078240"/>
    </source>
</evidence>
<dbReference type="Gene3D" id="3.40.50.720">
    <property type="entry name" value="NAD(P)-binding Rossmann-like Domain"/>
    <property type="match status" value="1"/>
</dbReference>
<dbReference type="InterPro" id="IPR036291">
    <property type="entry name" value="NAD(P)-bd_dom_sf"/>
</dbReference>
<dbReference type="Proteomes" id="UP000078240">
    <property type="component" value="Unassembled WGS sequence"/>
</dbReference>
<dbReference type="PANTHER" id="PTHR24320">
    <property type="entry name" value="RETINOL DEHYDROGENASE"/>
    <property type="match status" value="1"/>
</dbReference>
<dbReference type="PANTHER" id="PTHR24320:SF154">
    <property type="entry name" value="OXIDOREDUCTASE, SHORT-CHAIN DEHYDROGENASE_REDUCTASE FAMILY (AFU_ORTHOLOGUE AFUA_2G04560)"/>
    <property type="match status" value="1"/>
</dbReference>
<keyword evidence="2" id="KW-0560">Oxidoreductase</keyword>
<name>A0A179GD12_PURLI</name>
<dbReference type="EMBL" id="LSBH01000008">
    <property type="protein sequence ID" value="OAQ75706.1"/>
    <property type="molecule type" value="Genomic_DNA"/>
</dbReference>
<sequence>MSFRGFDPTRDVPSLEGKAVLVTGGTSGLGRETVLELARHRPGHVFFTGRNREAARSLIEECAPHLLPVALDGGDSEGETEPENGDRTSNGRGHISFIECDHASLTSIAAAAETILTLTLRLDIFVANAGIMATPPGLTADGLEVQFGTNHVGNAALLLRLLPLMLRTASIPGADVRFVSVTSLGYFAHPARGIDFAALTTPDGGTGGRPGGAWTRYGQSKLANILLAGELRRRYGGRIASVAVHPGTVRTELVSRLGFWNRMLVYVTNPRGLLSPREGSYGIVWAAAAADVRDKLAAATEGAGGGSKGRGAFFGPVGVPDAGDAKCWDEELARELWEWTERTVGVESPPA</sequence>
<comment type="similarity">
    <text evidence="1">Belongs to the short-chain dehydrogenases/reductases (SDR) family.</text>
</comment>
<evidence type="ECO:0000256" key="1">
    <source>
        <dbReference type="ARBA" id="ARBA00006484"/>
    </source>
</evidence>
<protein>
    <submittedName>
        <fullName evidence="4">Short-chain dehydrogenase/reductase family Oxidoreductase</fullName>
    </submittedName>
</protein>
<evidence type="ECO:0000256" key="2">
    <source>
        <dbReference type="ARBA" id="ARBA00023002"/>
    </source>
</evidence>
<comment type="caution">
    <text evidence="4">The sequence shown here is derived from an EMBL/GenBank/DDBJ whole genome shotgun (WGS) entry which is preliminary data.</text>
</comment>